<dbReference type="Proteomes" id="UP000233556">
    <property type="component" value="Unassembled WGS sequence"/>
</dbReference>
<reference evidence="2" key="2">
    <citation type="submission" date="2017-12" db="EMBL/GenBank/DDBJ databases">
        <title>Genome sequence of the Bar-tailed Godwit (Limosa lapponica baueri).</title>
        <authorList>
            <person name="Lima N.C.B."/>
            <person name="Parody-Merino A.M."/>
            <person name="Battley P.F."/>
            <person name="Fidler A.E."/>
            <person name="Prosdocimi F."/>
        </authorList>
    </citation>
    <scope>NUCLEOTIDE SEQUENCE [LARGE SCALE GENOMIC DNA]</scope>
</reference>
<protein>
    <recommendedName>
        <fullName evidence="3">Rna-directed dna polymerase from mobile element jockey-like</fullName>
    </recommendedName>
</protein>
<name>A0A2I0UE49_LIMLA</name>
<gene>
    <name evidence="1" type="ORF">llap_5367</name>
</gene>
<dbReference type="PANTHER" id="PTHR33332">
    <property type="entry name" value="REVERSE TRANSCRIPTASE DOMAIN-CONTAINING PROTEIN"/>
    <property type="match status" value="1"/>
</dbReference>
<evidence type="ECO:0008006" key="3">
    <source>
        <dbReference type="Google" id="ProtNLM"/>
    </source>
</evidence>
<dbReference type="AlphaFoldDB" id="A0A2I0UE49"/>
<reference evidence="2" key="1">
    <citation type="submission" date="2017-11" db="EMBL/GenBank/DDBJ databases">
        <authorList>
            <person name="Lima N.C."/>
            <person name="Parody-Merino A.M."/>
            <person name="Battley P.F."/>
            <person name="Fidler A.E."/>
            <person name="Prosdocimi F."/>
        </authorList>
    </citation>
    <scope>NUCLEOTIDE SEQUENCE [LARGE SCALE GENOMIC DNA]</scope>
</reference>
<dbReference type="OrthoDB" id="410381at2759"/>
<sequence length="133" mass="15636">MYKYVPWKILKLSNEVPMEFRQGDEGTDSTLAVKDLGILVDEKLDMSRQCALPAQKANRILGCIKRNAASRSRDVQFWSPQHRKDMDLLEWIQRRATKMIRGLKHLSCEDRLRIGVVVPLEKRRIWWDLIVAF</sequence>
<accession>A0A2I0UE49</accession>
<keyword evidence="2" id="KW-1185">Reference proteome</keyword>
<dbReference type="EMBL" id="KZ505834">
    <property type="protein sequence ID" value="PKU44315.1"/>
    <property type="molecule type" value="Genomic_DNA"/>
</dbReference>
<proteinExistence type="predicted"/>
<evidence type="ECO:0000313" key="2">
    <source>
        <dbReference type="Proteomes" id="UP000233556"/>
    </source>
</evidence>
<evidence type="ECO:0000313" key="1">
    <source>
        <dbReference type="EMBL" id="PKU44315.1"/>
    </source>
</evidence>
<organism evidence="1 2">
    <name type="scientific">Limosa lapponica baueri</name>
    <dbReference type="NCBI Taxonomy" id="1758121"/>
    <lineage>
        <taxon>Eukaryota</taxon>
        <taxon>Metazoa</taxon>
        <taxon>Chordata</taxon>
        <taxon>Craniata</taxon>
        <taxon>Vertebrata</taxon>
        <taxon>Euteleostomi</taxon>
        <taxon>Archelosauria</taxon>
        <taxon>Archosauria</taxon>
        <taxon>Dinosauria</taxon>
        <taxon>Saurischia</taxon>
        <taxon>Theropoda</taxon>
        <taxon>Coelurosauria</taxon>
        <taxon>Aves</taxon>
        <taxon>Neognathae</taxon>
        <taxon>Neoaves</taxon>
        <taxon>Charadriiformes</taxon>
        <taxon>Scolopacidae</taxon>
        <taxon>Limosa</taxon>
    </lineage>
</organism>